<protein>
    <submittedName>
        <fullName evidence="2">Uncharacterized protein</fullName>
    </submittedName>
</protein>
<feature type="region of interest" description="Disordered" evidence="1">
    <location>
        <begin position="30"/>
        <end position="93"/>
    </location>
</feature>
<feature type="compositionally biased region" description="Basic residues" evidence="1">
    <location>
        <begin position="84"/>
        <end position="93"/>
    </location>
</feature>
<dbReference type="EMBL" id="OC320571">
    <property type="protein sequence ID" value="CAD7408399.1"/>
    <property type="molecule type" value="Genomic_DNA"/>
</dbReference>
<sequence>MKWANFAYETGPFHSDRGRCSPVFSVAPHLSRTQSDHETGPFHSDRGRCSPVFSVAPHLSRTQSDHDTGPFHSDRDGSNPELPKKRRRPKHKKFQLKELTVLVPADAGPVETIIDQILQGEQNGREIRTKDGHLVAYVDGIVQRFNKKAHEAHQKKLKQRGKMPIEEIF</sequence>
<proteinExistence type="predicted"/>
<dbReference type="AlphaFoldDB" id="A0A7R9H6Z7"/>
<feature type="compositionally biased region" description="Basic and acidic residues" evidence="1">
    <location>
        <begin position="34"/>
        <end position="48"/>
    </location>
</feature>
<gene>
    <name evidence="2" type="ORF">TCEB3V08_LOCUS9499</name>
</gene>
<name>A0A7R9H6Z7_TIMCR</name>
<reference evidence="2" key="1">
    <citation type="submission" date="2020-11" db="EMBL/GenBank/DDBJ databases">
        <authorList>
            <person name="Tran Van P."/>
        </authorList>
    </citation>
    <scope>NUCLEOTIDE SEQUENCE</scope>
</reference>
<organism evidence="2">
    <name type="scientific">Timema cristinae</name>
    <name type="common">Walking stick</name>
    <dbReference type="NCBI Taxonomy" id="61476"/>
    <lineage>
        <taxon>Eukaryota</taxon>
        <taxon>Metazoa</taxon>
        <taxon>Ecdysozoa</taxon>
        <taxon>Arthropoda</taxon>
        <taxon>Hexapoda</taxon>
        <taxon>Insecta</taxon>
        <taxon>Pterygota</taxon>
        <taxon>Neoptera</taxon>
        <taxon>Polyneoptera</taxon>
        <taxon>Phasmatodea</taxon>
        <taxon>Timematodea</taxon>
        <taxon>Timematoidea</taxon>
        <taxon>Timematidae</taxon>
        <taxon>Timema</taxon>
    </lineage>
</organism>
<evidence type="ECO:0000313" key="2">
    <source>
        <dbReference type="EMBL" id="CAD7408399.1"/>
    </source>
</evidence>
<feature type="compositionally biased region" description="Basic and acidic residues" evidence="1">
    <location>
        <begin position="63"/>
        <end position="78"/>
    </location>
</feature>
<accession>A0A7R9H6Z7</accession>
<evidence type="ECO:0000256" key="1">
    <source>
        <dbReference type="SAM" id="MobiDB-lite"/>
    </source>
</evidence>